<name>A0ABY8VC93_9CORY</name>
<reference evidence="1 2" key="1">
    <citation type="submission" date="2023-05" db="EMBL/GenBank/DDBJ databases">
        <title>Corynebacterium suedekumii sp. nov. and Corynebacterium breve sp. nov. isolated from raw cow's milk.</title>
        <authorList>
            <person name="Baer M.K."/>
            <person name="Mehl L."/>
            <person name="Hellmuth R."/>
            <person name="Marke G."/>
            <person name="Lipski A."/>
        </authorList>
    </citation>
    <scope>NUCLEOTIDE SEQUENCE [LARGE SCALE GENOMIC DNA]</scope>
    <source>
        <strain evidence="1 2">R4</strain>
    </source>
</reference>
<accession>A0ABY8VC93</accession>
<dbReference type="EMBL" id="CP126969">
    <property type="protein sequence ID" value="WIM66942.1"/>
    <property type="molecule type" value="Genomic_DNA"/>
</dbReference>
<protein>
    <submittedName>
        <fullName evidence="1">Uncharacterized protein</fullName>
    </submittedName>
</protein>
<evidence type="ECO:0000313" key="2">
    <source>
        <dbReference type="Proteomes" id="UP001225598"/>
    </source>
</evidence>
<dbReference type="RefSeq" id="WP_284823684.1">
    <property type="nucleotide sequence ID" value="NZ_CP126969.1"/>
</dbReference>
<keyword evidence="2" id="KW-1185">Reference proteome</keyword>
<organism evidence="1 2">
    <name type="scientific">Corynebacterium breve</name>
    <dbReference type="NCBI Taxonomy" id="3049799"/>
    <lineage>
        <taxon>Bacteria</taxon>
        <taxon>Bacillati</taxon>
        <taxon>Actinomycetota</taxon>
        <taxon>Actinomycetes</taxon>
        <taxon>Mycobacteriales</taxon>
        <taxon>Corynebacteriaceae</taxon>
        <taxon>Corynebacterium</taxon>
    </lineage>
</organism>
<evidence type="ECO:0000313" key="1">
    <source>
        <dbReference type="EMBL" id="WIM66942.1"/>
    </source>
</evidence>
<sequence>MTTLAVSSRPAVAPSLPLLPPLRLHLEHNRKTSNSPPWGKSAGFQEPVRIMLSKHLSCVFRTASGQLFSQSDLGTYQLTAHQLWRLAATEIIAGHLIGGETELLVRCSSVLLGRATPPGIEVSSAHASGASWLGHPRTFTILHHHCVQLLQPKIGLVYSWIVMRERQRLFVFDAHPEAIRSVPGLGEPVEYAHGFPVLR</sequence>
<dbReference type="Proteomes" id="UP001225598">
    <property type="component" value="Chromosome"/>
</dbReference>
<gene>
    <name evidence="1" type="ORF">QP027_07315</name>
</gene>
<proteinExistence type="predicted"/>